<dbReference type="RefSeq" id="WP_089816252.1">
    <property type="nucleotide sequence ID" value="NZ_FOZK01000002.1"/>
</dbReference>
<dbReference type="SUPFAM" id="SSF110296">
    <property type="entry name" value="Oligoxyloglucan reducing end-specific cellobiohydrolase"/>
    <property type="match status" value="1"/>
</dbReference>
<evidence type="ECO:0008006" key="4">
    <source>
        <dbReference type="Google" id="ProtNLM"/>
    </source>
</evidence>
<accession>A0A1I6L390</accession>
<sequence length="348" mass="37588">MPTLYAALDDRVLVVDGERDEWLEHERLVTNDLECVAASSAAPERVFVGTVDEGLQRSTDGGDAWRTVHDPGDRVTAVTVSPHDPDTVWVGTEPSRVYRSTDGGESWEERPGVADLPSAERWSFPPRPDTHHVRWISVHPDDPERLYVAIEAGALVRTDDAGESWIDHPQGGRRDNHTLRTHPEAPDRVYTAAGDGYAESTDGGDSWHYPQDGLEHRYVWGLAVDPADPDAVVVSAASGAYAAHDPDGTSYVYRRTGGGSGSESADDGNADGGGADDTGGVHWEQAMDGLPGPEGLARAVLDAHATGFYALTNQGLYHSDDGWAWELCTLSWPSEYRRQVPSGLAVVG</sequence>
<proteinExistence type="predicted"/>
<protein>
    <recommendedName>
        <fullName evidence="4">BNR/Asp-box repeat-containing protein</fullName>
    </recommendedName>
</protein>
<dbReference type="Gene3D" id="2.130.10.10">
    <property type="entry name" value="YVTN repeat-like/Quinoprotein amine dehydrogenase"/>
    <property type="match status" value="1"/>
</dbReference>
<dbReference type="GO" id="GO:0010411">
    <property type="term" value="P:xyloglucan metabolic process"/>
    <property type="evidence" value="ECO:0007669"/>
    <property type="project" value="TreeGrafter"/>
</dbReference>
<organism evidence="2 3">
    <name type="scientific">Halomicrobium zhouii</name>
    <dbReference type="NCBI Taxonomy" id="767519"/>
    <lineage>
        <taxon>Archaea</taxon>
        <taxon>Methanobacteriati</taxon>
        <taxon>Methanobacteriota</taxon>
        <taxon>Stenosarchaea group</taxon>
        <taxon>Halobacteria</taxon>
        <taxon>Halobacteriales</taxon>
        <taxon>Haloarculaceae</taxon>
        <taxon>Halomicrobium</taxon>
    </lineage>
</organism>
<reference evidence="2 3" key="1">
    <citation type="submission" date="2016-10" db="EMBL/GenBank/DDBJ databases">
        <authorList>
            <person name="de Groot N.N."/>
        </authorList>
    </citation>
    <scope>NUCLEOTIDE SEQUENCE [LARGE SCALE GENOMIC DNA]</scope>
    <source>
        <strain evidence="2 3">CGMCC 1.10457</strain>
    </source>
</reference>
<evidence type="ECO:0000256" key="1">
    <source>
        <dbReference type="SAM" id="MobiDB-lite"/>
    </source>
</evidence>
<name>A0A1I6L390_9EURY</name>
<dbReference type="STRING" id="767519.SAMN05216559_1949"/>
<dbReference type="PANTHER" id="PTHR43739">
    <property type="entry name" value="XYLOGLUCANASE (EUROFUNG)"/>
    <property type="match status" value="1"/>
</dbReference>
<dbReference type="InterPro" id="IPR052025">
    <property type="entry name" value="Xyloglucanase_GH74"/>
</dbReference>
<evidence type="ECO:0000313" key="3">
    <source>
        <dbReference type="Proteomes" id="UP000199062"/>
    </source>
</evidence>
<dbReference type="InterPro" id="IPR015943">
    <property type="entry name" value="WD40/YVTN_repeat-like_dom_sf"/>
</dbReference>
<dbReference type="OrthoDB" id="197823at2157"/>
<dbReference type="Proteomes" id="UP000199062">
    <property type="component" value="Unassembled WGS sequence"/>
</dbReference>
<gene>
    <name evidence="2" type="ORF">SAMN05216559_1949</name>
</gene>
<keyword evidence="3" id="KW-1185">Reference proteome</keyword>
<feature type="region of interest" description="Disordered" evidence="1">
    <location>
        <begin position="97"/>
        <end position="120"/>
    </location>
</feature>
<dbReference type="EMBL" id="FOZK01000002">
    <property type="protein sequence ID" value="SFR97973.1"/>
    <property type="molecule type" value="Genomic_DNA"/>
</dbReference>
<dbReference type="PANTHER" id="PTHR43739:SF5">
    <property type="entry name" value="EXO-ALPHA-SIALIDASE"/>
    <property type="match status" value="1"/>
</dbReference>
<dbReference type="AlphaFoldDB" id="A0A1I6L390"/>
<evidence type="ECO:0000313" key="2">
    <source>
        <dbReference type="EMBL" id="SFR97973.1"/>
    </source>
</evidence>
<feature type="region of interest" description="Disordered" evidence="1">
    <location>
        <begin position="247"/>
        <end position="289"/>
    </location>
</feature>